<evidence type="ECO:0000256" key="1">
    <source>
        <dbReference type="ARBA" id="ARBA00023015"/>
    </source>
</evidence>
<reference evidence="6 7" key="1">
    <citation type="submission" date="2024-08" db="EMBL/GenBank/DDBJ databases">
        <title>Two novel Cytobacillus novel species.</title>
        <authorList>
            <person name="Liu G."/>
        </authorList>
    </citation>
    <scope>NUCLEOTIDE SEQUENCE [LARGE SCALE GENOMIC DNA]</scope>
    <source>
        <strain evidence="6 7">FJAT-53684</strain>
    </source>
</reference>
<dbReference type="Pfam" id="PF09339">
    <property type="entry name" value="HTH_IclR"/>
    <property type="match status" value="1"/>
</dbReference>
<evidence type="ECO:0000259" key="4">
    <source>
        <dbReference type="PROSITE" id="PS51077"/>
    </source>
</evidence>
<gene>
    <name evidence="6" type="ORF">ACFYKT_16135</name>
</gene>
<feature type="domain" description="HTH iclR-type" evidence="4">
    <location>
        <begin position="2"/>
        <end position="67"/>
    </location>
</feature>
<dbReference type="Gene3D" id="1.10.10.10">
    <property type="entry name" value="Winged helix-like DNA-binding domain superfamily/Winged helix DNA-binding domain"/>
    <property type="match status" value="1"/>
</dbReference>
<dbReference type="Pfam" id="PF01614">
    <property type="entry name" value="IclR_C"/>
    <property type="match status" value="1"/>
</dbReference>
<dbReference type="PANTHER" id="PTHR30136">
    <property type="entry name" value="HELIX-TURN-HELIX TRANSCRIPTIONAL REGULATOR, ICLR FAMILY"/>
    <property type="match status" value="1"/>
</dbReference>
<sequence>MNQSVIKALRLLQYFSLETPKLSLADIARYSGLTKPTAYRLLKSLEEEGFLTRNDHNPDDKDYMLGLRLFELGNIVAEGMELRKIALPYMERLRNEMNEVVHLVILDRKEAVYVERVETDQPVKLFTRIGLRTPLYAGSAPRLLLAFMKESEREQILNEMKIAPFTESTVKSIDELRSLLDDIKANGYSVSYGEFVPGTLGMSVPIKNHTATVIASLTVVIPGDNFSEEKKSEMISQLQFIANEISRKCGYCL</sequence>
<evidence type="ECO:0000256" key="2">
    <source>
        <dbReference type="ARBA" id="ARBA00023125"/>
    </source>
</evidence>
<dbReference type="PROSITE" id="PS51077">
    <property type="entry name" value="HTH_ICLR"/>
    <property type="match status" value="1"/>
</dbReference>
<dbReference type="InterPro" id="IPR050707">
    <property type="entry name" value="HTH_MetabolicPath_Reg"/>
</dbReference>
<evidence type="ECO:0000313" key="7">
    <source>
        <dbReference type="Proteomes" id="UP001601058"/>
    </source>
</evidence>
<dbReference type="PANTHER" id="PTHR30136:SF24">
    <property type="entry name" value="HTH-TYPE TRANSCRIPTIONAL REPRESSOR ALLR"/>
    <property type="match status" value="1"/>
</dbReference>
<dbReference type="InterPro" id="IPR036390">
    <property type="entry name" value="WH_DNA-bd_sf"/>
</dbReference>
<dbReference type="SUPFAM" id="SSF46785">
    <property type="entry name" value="Winged helix' DNA-binding domain"/>
    <property type="match status" value="1"/>
</dbReference>
<keyword evidence="7" id="KW-1185">Reference proteome</keyword>
<organism evidence="6 7">
    <name type="scientific">Cytobacillus mangrovibacter</name>
    <dbReference type="NCBI Taxonomy" id="3299024"/>
    <lineage>
        <taxon>Bacteria</taxon>
        <taxon>Bacillati</taxon>
        <taxon>Bacillota</taxon>
        <taxon>Bacilli</taxon>
        <taxon>Bacillales</taxon>
        <taxon>Bacillaceae</taxon>
        <taxon>Cytobacillus</taxon>
    </lineage>
</organism>
<dbReference type="Proteomes" id="UP001601058">
    <property type="component" value="Unassembled WGS sequence"/>
</dbReference>
<dbReference type="InterPro" id="IPR029016">
    <property type="entry name" value="GAF-like_dom_sf"/>
</dbReference>
<keyword evidence="2" id="KW-0238">DNA-binding</keyword>
<evidence type="ECO:0000259" key="5">
    <source>
        <dbReference type="PROSITE" id="PS51078"/>
    </source>
</evidence>
<dbReference type="InterPro" id="IPR005471">
    <property type="entry name" value="Tscrpt_reg_IclR_N"/>
</dbReference>
<dbReference type="EMBL" id="JBIACJ010000009">
    <property type="protein sequence ID" value="MFE8697870.1"/>
    <property type="molecule type" value="Genomic_DNA"/>
</dbReference>
<keyword evidence="1" id="KW-0805">Transcription regulation</keyword>
<feature type="domain" description="IclR-ED" evidence="5">
    <location>
        <begin position="68"/>
        <end position="251"/>
    </location>
</feature>
<comment type="caution">
    <text evidence="6">The sequence shown here is derived from an EMBL/GenBank/DDBJ whole genome shotgun (WGS) entry which is preliminary data.</text>
</comment>
<evidence type="ECO:0000256" key="3">
    <source>
        <dbReference type="ARBA" id="ARBA00023163"/>
    </source>
</evidence>
<evidence type="ECO:0000313" key="6">
    <source>
        <dbReference type="EMBL" id="MFE8697870.1"/>
    </source>
</evidence>
<protein>
    <submittedName>
        <fullName evidence="6">IclR family transcriptional regulator</fullName>
    </submittedName>
</protein>
<dbReference type="SUPFAM" id="SSF55781">
    <property type="entry name" value="GAF domain-like"/>
    <property type="match status" value="1"/>
</dbReference>
<dbReference type="RefSeq" id="WP_389221722.1">
    <property type="nucleotide sequence ID" value="NZ_JBIACJ010000009.1"/>
</dbReference>
<dbReference type="SMART" id="SM00346">
    <property type="entry name" value="HTH_ICLR"/>
    <property type="match status" value="1"/>
</dbReference>
<dbReference type="InterPro" id="IPR014757">
    <property type="entry name" value="Tscrpt_reg_IclR_C"/>
</dbReference>
<accession>A0ABW6K129</accession>
<keyword evidence="3" id="KW-0804">Transcription</keyword>
<dbReference type="Gene3D" id="3.30.450.40">
    <property type="match status" value="1"/>
</dbReference>
<dbReference type="InterPro" id="IPR036388">
    <property type="entry name" value="WH-like_DNA-bd_sf"/>
</dbReference>
<dbReference type="PROSITE" id="PS51078">
    <property type="entry name" value="ICLR_ED"/>
    <property type="match status" value="1"/>
</dbReference>
<name>A0ABW6K129_9BACI</name>
<proteinExistence type="predicted"/>